<accession>A0A3G5AFD9</accession>
<protein>
    <submittedName>
        <fullName evidence="1">Putative ORFan</fullName>
    </submittedName>
</protein>
<dbReference type="EMBL" id="MK072438">
    <property type="protein sequence ID" value="AYV84991.1"/>
    <property type="molecule type" value="Genomic_DNA"/>
</dbReference>
<proteinExistence type="predicted"/>
<sequence>MAVFNGILNNNGSENKILLYFDLYRITPYITDFFMENTRSDAIIDGDKCVIDDNEYDYEIKNYDDEILIYGRERINLCYWCFPCFSYFWKPKFFLLTNKEES</sequence>
<organism evidence="1">
    <name type="scientific">Satyrvirus sp</name>
    <dbReference type="NCBI Taxonomy" id="2487771"/>
    <lineage>
        <taxon>Viruses</taxon>
        <taxon>Varidnaviria</taxon>
        <taxon>Bamfordvirae</taxon>
        <taxon>Nucleocytoviricota</taxon>
        <taxon>Megaviricetes</taxon>
        <taxon>Imitervirales</taxon>
        <taxon>Mimiviridae</taxon>
        <taxon>Megamimivirinae</taxon>
    </lineage>
</organism>
<evidence type="ECO:0000313" key="1">
    <source>
        <dbReference type="EMBL" id="AYV84991.1"/>
    </source>
</evidence>
<gene>
    <name evidence="1" type="ORF">Satyrvirus2_2</name>
</gene>
<name>A0A3G5AFD9_9VIRU</name>
<reference evidence="1" key="1">
    <citation type="submission" date="2018-10" db="EMBL/GenBank/DDBJ databases">
        <title>Hidden diversity of soil giant viruses.</title>
        <authorList>
            <person name="Schulz F."/>
            <person name="Alteio L."/>
            <person name="Goudeau D."/>
            <person name="Ryan E.M."/>
            <person name="Malmstrom R.R."/>
            <person name="Blanchard J."/>
            <person name="Woyke T."/>
        </authorList>
    </citation>
    <scope>NUCLEOTIDE SEQUENCE</scope>
    <source>
        <strain evidence="1">SAV1</strain>
    </source>
</reference>